<keyword evidence="2" id="KW-0539">Nucleus</keyword>
<dbReference type="PANTHER" id="PTHR37534">
    <property type="entry name" value="TRANSCRIPTIONAL ACTIVATOR PROTEIN UGA3"/>
    <property type="match status" value="1"/>
</dbReference>
<keyword evidence="6" id="KW-1185">Reference proteome</keyword>
<dbReference type="GO" id="GO:0000981">
    <property type="term" value="F:DNA-binding transcription factor activity, RNA polymerase II-specific"/>
    <property type="evidence" value="ECO:0007669"/>
    <property type="project" value="InterPro"/>
</dbReference>
<dbReference type="GO" id="GO:0008270">
    <property type="term" value="F:zinc ion binding"/>
    <property type="evidence" value="ECO:0007669"/>
    <property type="project" value="InterPro"/>
</dbReference>
<evidence type="ECO:0000313" key="6">
    <source>
        <dbReference type="Proteomes" id="UP000490939"/>
    </source>
</evidence>
<accession>A0A8H3VX54</accession>
<evidence type="ECO:0000259" key="4">
    <source>
        <dbReference type="PROSITE" id="PS50048"/>
    </source>
</evidence>
<name>A0A8H3VX54_VENIN</name>
<dbReference type="Pfam" id="PF11951">
    <property type="entry name" value="Fungal_trans_2"/>
    <property type="match status" value="1"/>
</dbReference>
<dbReference type="InterPro" id="IPR036864">
    <property type="entry name" value="Zn2-C6_fun-type_DNA-bd_sf"/>
</dbReference>
<dbReference type="EMBL" id="WNWR01000007">
    <property type="protein sequence ID" value="KAE9994458.1"/>
    <property type="molecule type" value="Genomic_DNA"/>
</dbReference>
<sequence>MDESSAWRACDRCYATKERCRRNDGRSVCQRCARLNYSCTTTRDAFRPGRRMNNSNNRNAVKPGPVDPPTSNPASNNNINNINNNQKGLMRAGPAEAPAPAPAPAYTDDIDMSACYPTPPPSSKVPDCSNRLAPITPMKLSIPQSFFQTRLSDENLYASTRSNEQFLQYFVHGINFVPSLGALVEKRAMQFPEFVNEGLLACAGAVFRCRSKLSGFDDVDMSRSAVALRKLRYAPVSADKLGAILTLGNLLVTYELLTSSQTAHAITRFTLSLIQPLYYAQPAIPMPTELISLCFLDIVECLVRRETPIIKFRVENVTLIDRYAGLLCPFFPILYELCEVANIYALGGPKNERERRIFAEHVHSLDSRISAWRPTPPPNFTDQFNSRDVIFLMTQARVYKCTALAILHRLQHPFGENDDIAARYSFHILSESALCVDLLSSTNRIPKTLFPWMIAGLELITTHDRQAFLAQVPAEDREIMAMPIARIKEFCEYVWRMRDQGKCLSWFDMVALAPPFSVMP</sequence>
<organism evidence="5 6">
    <name type="scientific">Venturia inaequalis</name>
    <name type="common">Apple scab fungus</name>
    <dbReference type="NCBI Taxonomy" id="5025"/>
    <lineage>
        <taxon>Eukaryota</taxon>
        <taxon>Fungi</taxon>
        <taxon>Dikarya</taxon>
        <taxon>Ascomycota</taxon>
        <taxon>Pezizomycotina</taxon>
        <taxon>Dothideomycetes</taxon>
        <taxon>Pleosporomycetidae</taxon>
        <taxon>Venturiales</taxon>
        <taxon>Venturiaceae</taxon>
        <taxon>Venturia</taxon>
    </lineage>
</organism>
<reference evidence="5 6" key="1">
    <citation type="submission" date="2019-07" db="EMBL/GenBank/DDBJ databases">
        <title>Venturia inaequalis Genome Resource.</title>
        <authorList>
            <person name="Lichtner F.J."/>
        </authorList>
    </citation>
    <scope>NUCLEOTIDE SEQUENCE [LARGE SCALE GENOMIC DNA]</scope>
    <source>
        <strain evidence="5 6">DMI_063113</strain>
    </source>
</reference>
<dbReference type="OrthoDB" id="4137815at2759"/>
<protein>
    <recommendedName>
        <fullName evidence="4">Zn(2)-C6 fungal-type domain-containing protein</fullName>
    </recommendedName>
</protein>
<comment type="subcellular location">
    <subcellularLocation>
        <location evidence="1">Nucleus</location>
    </subcellularLocation>
</comment>
<dbReference type="AlphaFoldDB" id="A0A8H3VX54"/>
<feature type="compositionally biased region" description="Low complexity" evidence="3">
    <location>
        <begin position="76"/>
        <end position="85"/>
    </location>
</feature>
<dbReference type="PROSITE" id="PS50048">
    <property type="entry name" value="ZN2_CY6_FUNGAL_2"/>
    <property type="match status" value="1"/>
</dbReference>
<proteinExistence type="predicted"/>
<evidence type="ECO:0000313" key="5">
    <source>
        <dbReference type="EMBL" id="KAE9994458.1"/>
    </source>
</evidence>
<evidence type="ECO:0000256" key="2">
    <source>
        <dbReference type="ARBA" id="ARBA00023242"/>
    </source>
</evidence>
<comment type="caution">
    <text evidence="5">The sequence shown here is derived from an EMBL/GenBank/DDBJ whole genome shotgun (WGS) entry which is preliminary data.</text>
</comment>
<dbReference type="InterPro" id="IPR001138">
    <property type="entry name" value="Zn2Cys6_DnaBD"/>
</dbReference>
<dbReference type="GO" id="GO:0005634">
    <property type="term" value="C:nucleus"/>
    <property type="evidence" value="ECO:0007669"/>
    <property type="project" value="UniProtKB-SubCell"/>
</dbReference>
<evidence type="ECO:0000256" key="3">
    <source>
        <dbReference type="SAM" id="MobiDB-lite"/>
    </source>
</evidence>
<feature type="region of interest" description="Disordered" evidence="3">
    <location>
        <begin position="45"/>
        <end position="104"/>
    </location>
</feature>
<dbReference type="PANTHER" id="PTHR37534:SF46">
    <property type="entry name" value="ZN(II)2CYS6 TRANSCRIPTION FACTOR (EUROFUNG)"/>
    <property type="match status" value="1"/>
</dbReference>
<dbReference type="InterPro" id="IPR021858">
    <property type="entry name" value="Fun_TF"/>
</dbReference>
<feature type="domain" description="Zn(2)-C6 fungal-type" evidence="4">
    <location>
        <begin position="9"/>
        <end position="41"/>
    </location>
</feature>
<dbReference type="CDD" id="cd00067">
    <property type="entry name" value="GAL4"/>
    <property type="match status" value="1"/>
</dbReference>
<dbReference type="Proteomes" id="UP000490939">
    <property type="component" value="Unassembled WGS sequence"/>
</dbReference>
<gene>
    <name evidence="5" type="ORF">EG327_010084</name>
</gene>
<evidence type="ECO:0000256" key="1">
    <source>
        <dbReference type="ARBA" id="ARBA00004123"/>
    </source>
</evidence>
<dbReference type="SUPFAM" id="SSF57701">
    <property type="entry name" value="Zn2/Cys6 DNA-binding domain"/>
    <property type="match status" value="1"/>
</dbReference>